<proteinExistence type="predicted"/>
<evidence type="ECO:0000313" key="2">
    <source>
        <dbReference type="EMBL" id="RPE33475.1"/>
    </source>
</evidence>
<dbReference type="RefSeq" id="WP_123817795.1">
    <property type="nucleotide sequence ID" value="NZ_RKQG01000001.1"/>
</dbReference>
<sequence length="282" mass="29693">MTDIESPLPGQPPAAPGQPPAAPDHSAASPDPQPAAPARARRRAPKAVAAVAAAVLLGVGIGEVVIRVHYGDEPAAPAAAAAPVVPAPSASTPAPWGAKSDGTHFGSLRDLLLPVPDGYRLGPDYKSLGNDGEFVGADLDRAQEEMLAEVPEKYRARLKDALSTLHFTGVGVRSLTRFDNRLTAALKLTRFDQQAVSEQNALFGALVDDSDLFRRGPDVPGHPDARCVLPALRAGDQLDYVTCYSAVGDLLVQLRVEGVAPIDQNKVVDLFRRQLDRLGVSA</sequence>
<dbReference type="AlphaFoldDB" id="A0A3N4RRX1"/>
<feature type="compositionally biased region" description="Pro residues" evidence="1">
    <location>
        <begin position="9"/>
        <end position="22"/>
    </location>
</feature>
<comment type="caution">
    <text evidence="2">The sequence shown here is derived from an EMBL/GenBank/DDBJ whole genome shotgun (WGS) entry which is preliminary data.</text>
</comment>
<name>A0A3N4RRX1_9ACTN</name>
<evidence type="ECO:0000313" key="3">
    <source>
        <dbReference type="Proteomes" id="UP000266906"/>
    </source>
</evidence>
<dbReference type="Proteomes" id="UP000266906">
    <property type="component" value="Unassembled WGS sequence"/>
</dbReference>
<protein>
    <recommendedName>
        <fullName evidence="4">Secreted protein</fullName>
    </recommendedName>
</protein>
<accession>A0A3N4RRX1</accession>
<feature type="region of interest" description="Disordered" evidence="1">
    <location>
        <begin position="1"/>
        <end position="42"/>
    </location>
</feature>
<keyword evidence="3" id="KW-1185">Reference proteome</keyword>
<evidence type="ECO:0008006" key="4">
    <source>
        <dbReference type="Google" id="ProtNLM"/>
    </source>
</evidence>
<dbReference type="EMBL" id="RKQG01000001">
    <property type="protein sequence ID" value="RPE33475.1"/>
    <property type="molecule type" value="Genomic_DNA"/>
</dbReference>
<gene>
    <name evidence="2" type="ORF">EDD38_1765</name>
</gene>
<reference evidence="2 3" key="1">
    <citation type="submission" date="2018-11" db="EMBL/GenBank/DDBJ databases">
        <title>Sequencing the genomes of 1000 actinobacteria strains.</title>
        <authorList>
            <person name="Klenk H.-P."/>
        </authorList>
    </citation>
    <scope>NUCLEOTIDE SEQUENCE [LARGE SCALE GENOMIC DNA]</scope>
    <source>
        <strain evidence="2 3">DSM 44781</strain>
    </source>
</reference>
<evidence type="ECO:0000256" key="1">
    <source>
        <dbReference type="SAM" id="MobiDB-lite"/>
    </source>
</evidence>
<organism evidence="2 3">
    <name type="scientific">Kitasatospora cineracea</name>
    <dbReference type="NCBI Taxonomy" id="88074"/>
    <lineage>
        <taxon>Bacteria</taxon>
        <taxon>Bacillati</taxon>
        <taxon>Actinomycetota</taxon>
        <taxon>Actinomycetes</taxon>
        <taxon>Kitasatosporales</taxon>
        <taxon>Streptomycetaceae</taxon>
        <taxon>Kitasatospora</taxon>
    </lineage>
</organism>